<evidence type="ECO:0000313" key="3">
    <source>
        <dbReference type="EMBL" id="AZA49759.1"/>
    </source>
</evidence>
<keyword evidence="4" id="KW-1185">Reference proteome</keyword>
<evidence type="ECO:0008006" key="5">
    <source>
        <dbReference type="Google" id="ProtNLM"/>
    </source>
</evidence>
<keyword evidence="1" id="KW-0175">Coiled coil</keyword>
<reference evidence="4" key="1">
    <citation type="submission" date="2018-11" db="EMBL/GenBank/DDBJ databases">
        <title>Proposal to divide the Flavobacteriaceae and reorganize its genera based on Amino Acid Identity values calculated from whole genome sequences.</title>
        <authorList>
            <person name="Nicholson A.C."/>
            <person name="Gulvik C.A."/>
            <person name="Whitney A.M."/>
            <person name="Humrighouse B.W."/>
            <person name="Bell M."/>
            <person name="Holmes B."/>
            <person name="Steigerwalt A.G."/>
            <person name="Villarma A."/>
            <person name="Sheth M."/>
            <person name="Batra D."/>
            <person name="Pryor J."/>
            <person name="Bernardet J.-F."/>
            <person name="Hugo C."/>
            <person name="Kampfer P."/>
            <person name="Newman J."/>
            <person name="McQuiston J.R."/>
        </authorList>
    </citation>
    <scope>NUCLEOTIDE SEQUENCE [LARGE SCALE GENOMIC DNA]</scope>
    <source>
        <strain evidence="4">G0188</strain>
    </source>
</reference>
<name>A0A3G6MA05_CHRCU</name>
<protein>
    <recommendedName>
        <fullName evidence="5">Phage minor structural protein GP20</fullName>
    </recommendedName>
</protein>
<evidence type="ECO:0000313" key="4">
    <source>
        <dbReference type="Proteomes" id="UP000273270"/>
    </source>
</evidence>
<feature type="coiled-coil region" evidence="1">
    <location>
        <begin position="102"/>
        <end position="142"/>
    </location>
</feature>
<dbReference type="EMBL" id="CP033920">
    <property type="protein sequence ID" value="AZA49759.1"/>
    <property type="molecule type" value="Genomic_DNA"/>
</dbReference>
<accession>A0A3G6MA05</accession>
<dbReference type="AlphaFoldDB" id="A0A3G6MA05"/>
<dbReference type="Proteomes" id="UP000273270">
    <property type="component" value="Chromosome"/>
</dbReference>
<feature type="region of interest" description="Disordered" evidence="2">
    <location>
        <begin position="194"/>
        <end position="219"/>
    </location>
</feature>
<organism evidence="3 4">
    <name type="scientific">Chryseobacterium carnipullorum</name>
    <dbReference type="NCBI Taxonomy" id="1124835"/>
    <lineage>
        <taxon>Bacteria</taxon>
        <taxon>Pseudomonadati</taxon>
        <taxon>Bacteroidota</taxon>
        <taxon>Flavobacteriia</taxon>
        <taxon>Flavobacteriales</taxon>
        <taxon>Weeksellaceae</taxon>
        <taxon>Chryseobacterium group</taxon>
        <taxon>Chryseobacterium</taxon>
    </lineage>
</organism>
<gene>
    <name evidence="3" type="ORF">EG346_16930</name>
</gene>
<sequence length="219" mass="24435">MFEQEILTQLKTKYKNLGLSETILKAKAKQLSKAVEKQEDIENAVAGVEDDLAIFQSFADQNRTLAKKIEELEKGKITDKPEDKPEDKPVEKPTGEAEPAWVKAFREQMEKQNELISGFQAEKTAQTNAQKLQSKLDELKVSKSIQALIPSNITFENEEQIEAYATEMKTKSDAIAQEFGNLALGSTPKPLFGEAKKEGEVSPDVQAYVDAKKQAKTNE</sequence>
<dbReference type="KEGG" id="ccau:EG346_16930"/>
<proteinExistence type="predicted"/>
<dbReference type="OrthoDB" id="665785at2"/>
<evidence type="ECO:0000256" key="2">
    <source>
        <dbReference type="SAM" id="MobiDB-lite"/>
    </source>
</evidence>
<feature type="region of interest" description="Disordered" evidence="2">
    <location>
        <begin position="72"/>
        <end position="98"/>
    </location>
</feature>
<dbReference type="RefSeq" id="WP_123880212.1">
    <property type="nucleotide sequence ID" value="NZ_CP033920.1"/>
</dbReference>
<feature type="compositionally biased region" description="Basic and acidic residues" evidence="2">
    <location>
        <begin position="72"/>
        <end position="95"/>
    </location>
</feature>
<feature type="compositionally biased region" description="Basic and acidic residues" evidence="2">
    <location>
        <begin position="210"/>
        <end position="219"/>
    </location>
</feature>
<evidence type="ECO:0000256" key="1">
    <source>
        <dbReference type="SAM" id="Coils"/>
    </source>
</evidence>